<dbReference type="RefSeq" id="WP_203005760.1">
    <property type="nucleotide sequence ID" value="NZ_JADWYU010000240.1"/>
</dbReference>
<dbReference type="Gene3D" id="1.10.260.40">
    <property type="entry name" value="lambda repressor-like DNA-binding domains"/>
    <property type="match status" value="1"/>
</dbReference>
<name>A0A937RIM4_9ACTN</name>
<reference evidence="2" key="1">
    <citation type="submission" date="2020-12" db="EMBL/GenBank/DDBJ databases">
        <title>Genomic characterization of non-nitrogen-fixing Frankia strains.</title>
        <authorList>
            <person name="Carlos-Shanley C."/>
            <person name="Guerra T."/>
            <person name="Hahn D."/>
        </authorList>
    </citation>
    <scope>NUCLEOTIDE SEQUENCE</scope>
    <source>
        <strain evidence="2">CN6</strain>
    </source>
</reference>
<dbReference type="InterPro" id="IPR001387">
    <property type="entry name" value="Cro/C1-type_HTH"/>
</dbReference>
<proteinExistence type="predicted"/>
<feature type="region of interest" description="Disordered" evidence="1">
    <location>
        <begin position="87"/>
        <end position="154"/>
    </location>
</feature>
<accession>A0A937RIM4</accession>
<dbReference type="EMBL" id="JAEACQ010000359">
    <property type="protein sequence ID" value="MBL7632943.1"/>
    <property type="molecule type" value="Genomic_DNA"/>
</dbReference>
<evidence type="ECO:0000313" key="2">
    <source>
        <dbReference type="EMBL" id="MBL7632943.1"/>
    </source>
</evidence>
<protein>
    <submittedName>
        <fullName evidence="2">Helix-turn-helix transcriptional regulator</fullName>
    </submittedName>
</protein>
<comment type="caution">
    <text evidence="2">The sequence shown here is derived from an EMBL/GenBank/DDBJ whole genome shotgun (WGS) entry which is preliminary data.</text>
</comment>
<dbReference type="GO" id="GO:0003677">
    <property type="term" value="F:DNA binding"/>
    <property type="evidence" value="ECO:0007669"/>
    <property type="project" value="InterPro"/>
</dbReference>
<dbReference type="Proteomes" id="UP000604475">
    <property type="component" value="Unassembled WGS sequence"/>
</dbReference>
<dbReference type="CDD" id="cd00093">
    <property type="entry name" value="HTH_XRE"/>
    <property type="match status" value="1"/>
</dbReference>
<dbReference type="InterPro" id="IPR010982">
    <property type="entry name" value="Lambda_DNA-bd_dom_sf"/>
</dbReference>
<feature type="compositionally biased region" description="Low complexity" evidence="1">
    <location>
        <begin position="91"/>
        <end position="111"/>
    </location>
</feature>
<gene>
    <name evidence="2" type="ORF">I7412_38495</name>
</gene>
<dbReference type="SUPFAM" id="SSF47413">
    <property type="entry name" value="lambda repressor-like DNA-binding domains"/>
    <property type="match status" value="1"/>
</dbReference>
<feature type="compositionally biased region" description="Basic and acidic residues" evidence="1">
    <location>
        <begin position="116"/>
        <end position="136"/>
    </location>
</feature>
<organism evidence="2 3">
    <name type="scientific">Frankia nepalensis</name>
    <dbReference type="NCBI Taxonomy" id="1836974"/>
    <lineage>
        <taxon>Bacteria</taxon>
        <taxon>Bacillati</taxon>
        <taxon>Actinomycetota</taxon>
        <taxon>Actinomycetes</taxon>
        <taxon>Frankiales</taxon>
        <taxon>Frankiaceae</taxon>
        <taxon>Frankia</taxon>
    </lineage>
</organism>
<sequence>MTKDGERHLHAVREDWPAVAAALNERMTARRLSQAELALAAGVSVATLRVLQRGNGARRVQNSTLFAVSRALGWAEDHLVRVLLGARHPEPGGASAPAGAAGSGPSPTAADADADLAAKRPPGEDAARRTPADTRTRRPSRGQPDSRAQPDLPAQILSTLRRIERHVDDIARHVVRA</sequence>
<keyword evidence="3" id="KW-1185">Reference proteome</keyword>
<evidence type="ECO:0000256" key="1">
    <source>
        <dbReference type="SAM" id="MobiDB-lite"/>
    </source>
</evidence>
<dbReference type="AlphaFoldDB" id="A0A937RIM4"/>
<evidence type="ECO:0000313" key="3">
    <source>
        <dbReference type="Proteomes" id="UP000604475"/>
    </source>
</evidence>